<keyword evidence="3" id="KW-1185">Reference proteome</keyword>
<feature type="transmembrane region" description="Helical" evidence="1">
    <location>
        <begin position="87"/>
        <end position="107"/>
    </location>
</feature>
<proteinExistence type="predicted"/>
<feature type="transmembrane region" description="Helical" evidence="1">
    <location>
        <begin position="46"/>
        <end position="66"/>
    </location>
</feature>
<sequence>MGHWKHLTWAKVCVFLVLVESWVFVAVSGILMTGVGTNGDSIACSVAAWLCIICTGSAKTLIYAFLVEKIYIVWSSGFRTPRLKTKVYMICGGVLLGFAALLVAFLLGHDSHIGDNSMCILSYTRFLWLSLVAYDVLQTCFLTVMFLWPLYRSRVISPILRDVAKRTWIGALAGLTVGGVNTIILASQGGTESTWVCMNICVIDSTLNALILCWVSGPPSDPVDHFTLPAIDVTNITVGNQWKTSAMYHPTLLTGSPPSRTVAVASNYTASQGRQGIGRPQMMCECGDYENLRINSQEYRKELSVKWDTHMQGTLPFPATILAIAQVYAHSSKCQHLKQRQLSSTPVILEAYDAVAFQSKACALRIYIPSILLCDLL</sequence>
<gene>
    <name evidence="2" type="ORF">VNI00_013697</name>
</gene>
<dbReference type="Proteomes" id="UP001383192">
    <property type="component" value="Unassembled WGS sequence"/>
</dbReference>
<protein>
    <recommendedName>
        <fullName evidence="4">Transmembrane protein</fullName>
    </recommendedName>
</protein>
<dbReference type="AlphaFoldDB" id="A0AAW0BUV2"/>
<feature type="transmembrane region" description="Helical" evidence="1">
    <location>
        <begin position="12"/>
        <end position="34"/>
    </location>
</feature>
<accession>A0AAW0BUV2</accession>
<dbReference type="EMBL" id="JAYKXP010000071">
    <property type="protein sequence ID" value="KAK7031093.1"/>
    <property type="molecule type" value="Genomic_DNA"/>
</dbReference>
<reference evidence="2 3" key="1">
    <citation type="submission" date="2024-01" db="EMBL/GenBank/DDBJ databases">
        <title>A draft genome for a cacao thread blight-causing isolate of Paramarasmius palmivorus.</title>
        <authorList>
            <person name="Baruah I.K."/>
            <person name="Bukari Y."/>
            <person name="Amoako-Attah I."/>
            <person name="Meinhardt L.W."/>
            <person name="Bailey B.A."/>
            <person name="Cohen S.P."/>
        </authorList>
    </citation>
    <scope>NUCLEOTIDE SEQUENCE [LARGE SCALE GENOMIC DNA]</scope>
    <source>
        <strain evidence="2 3">GH-12</strain>
    </source>
</reference>
<evidence type="ECO:0000313" key="3">
    <source>
        <dbReference type="Proteomes" id="UP001383192"/>
    </source>
</evidence>
<dbReference type="PANTHER" id="PTHR38848">
    <property type="entry name" value="G-PROTEIN COUPLED RECEPTORS FAMILY 3 PROFILE DOMAIN-CONTAINING PROTEIN"/>
    <property type="match status" value="1"/>
</dbReference>
<evidence type="ECO:0000256" key="1">
    <source>
        <dbReference type="SAM" id="Phobius"/>
    </source>
</evidence>
<comment type="caution">
    <text evidence="2">The sequence shown here is derived from an EMBL/GenBank/DDBJ whole genome shotgun (WGS) entry which is preliminary data.</text>
</comment>
<keyword evidence="1" id="KW-0812">Transmembrane</keyword>
<keyword evidence="1" id="KW-1133">Transmembrane helix</keyword>
<feature type="transmembrane region" description="Helical" evidence="1">
    <location>
        <begin position="168"/>
        <end position="187"/>
    </location>
</feature>
<evidence type="ECO:0008006" key="4">
    <source>
        <dbReference type="Google" id="ProtNLM"/>
    </source>
</evidence>
<keyword evidence="1" id="KW-0472">Membrane</keyword>
<evidence type="ECO:0000313" key="2">
    <source>
        <dbReference type="EMBL" id="KAK7031093.1"/>
    </source>
</evidence>
<name>A0AAW0BUV2_9AGAR</name>
<feature type="transmembrane region" description="Helical" evidence="1">
    <location>
        <begin position="127"/>
        <end position="148"/>
    </location>
</feature>
<dbReference type="PANTHER" id="PTHR38848:SF3">
    <property type="entry name" value="G-PROTEIN COUPLED RECEPTORS FAMILY 3 PROFILE DOMAIN-CONTAINING PROTEIN"/>
    <property type="match status" value="1"/>
</dbReference>
<organism evidence="2 3">
    <name type="scientific">Paramarasmius palmivorus</name>
    <dbReference type="NCBI Taxonomy" id="297713"/>
    <lineage>
        <taxon>Eukaryota</taxon>
        <taxon>Fungi</taxon>
        <taxon>Dikarya</taxon>
        <taxon>Basidiomycota</taxon>
        <taxon>Agaricomycotina</taxon>
        <taxon>Agaricomycetes</taxon>
        <taxon>Agaricomycetidae</taxon>
        <taxon>Agaricales</taxon>
        <taxon>Marasmiineae</taxon>
        <taxon>Marasmiaceae</taxon>
        <taxon>Paramarasmius</taxon>
    </lineage>
</organism>